<name>A0A847VCT5_9BACT</name>
<feature type="transmembrane region" description="Helical" evidence="6">
    <location>
        <begin position="198"/>
        <end position="216"/>
    </location>
</feature>
<dbReference type="PANTHER" id="PTHR22926:SF5">
    <property type="entry name" value="PHOSPHO-N-ACETYLMURAMOYL-PENTAPEPTIDE-TRANSFERASE HOMOLOG"/>
    <property type="match status" value="1"/>
</dbReference>
<evidence type="ECO:0000256" key="3">
    <source>
        <dbReference type="ARBA" id="ARBA00022692"/>
    </source>
</evidence>
<organism evidence="7 8">
    <name type="scientific">Candidatus Dojkabacteria bacterium</name>
    <dbReference type="NCBI Taxonomy" id="2099670"/>
    <lineage>
        <taxon>Bacteria</taxon>
        <taxon>Candidatus Dojkabacteria</taxon>
    </lineage>
</organism>
<protein>
    <recommendedName>
        <fullName evidence="9">Phospho-N-acetylmuramoyl-pentapeptide-transferase</fullName>
    </recommendedName>
</protein>
<reference evidence="7 8" key="1">
    <citation type="journal article" date="2020" name="Biotechnol. Biofuels">
        <title>New insights from the biogas microbiome by comprehensive genome-resolved metagenomics of nearly 1600 species originating from multiple anaerobic digesters.</title>
        <authorList>
            <person name="Campanaro S."/>
            <person name="Treu L."/>
            <person name="Rodriguez-R L.M."/>
            <person name="Kovalovszki A."/>
            <person name="Ziels R.M."/>
            <person name="Maus I."/>
            <person name="Zhu X."/>
            <person name="Kougias P.G."/>
            <person name="Basile A."/>
            <person name="Luo G."/>
            <person name="Schluter A."/>
            <person name="Konstantinidis K.T."/>
            <person name="Angelidaki I."/>
        </authorList>
    </citation>
    <scope>NUCLEOTIDE SEQUENCE [LARGE SCALE GENOMIC DNA]</scope>
    <source>
        <strain evidence="7">AS19jrsBPTG_9</strain>
    </source>
</reference>
<dbReference type="GO" id="GO:0005886">
    <property type="term" value="C:plasma membrane"/>
    <property type="evidence" value="ECO:0007669"/>
    <property type="project" value="TreeGrafter"/>
</dbReference>
<gene>
    <name evidence="7" type="ORF">GX888_01050</name>
</gene>
<feature type="transmembrane region" description="Helical" evidence="6">
    <location>
        <begin position="91"/>
        <end position="113"/>
    </location>
</feature>
<evidence type="ECO:0000313" key="8">
    <source>
        <dbReference type="Proteomes" id="UP000564033"/>
    </source>
</evidence>
<feature type="transmembrane region" description="Helical" evidence="6">
    <location>
        <begin position="65"/>
        <end position="85"/>
    </location>
</feature>
<evidence type="ECO:0000256" key="6">
    <source>
        <dbReference type="SAM" id="Phobius"/>
    </source>
</evidence>
<feature type="transmembrane region" description="Helical" evidence="6">
    <location>
        <begin position="12"/>
        <end position="31"/>
    </location>
</feature>
<feature type="transmembrane region" description="Helical" evidence="6">
    <location>
        <begin position="246"/>
        <end position="265"/>
    </location>
</feature>
<evidence type="ECO:0008006" key="9">
    <source>
        <dbReference type="Google" id="ProtNLM"/>
    </source>
</evidence>
<dbReference type="AlphaFoldDB" id="A0A847VCT5"/>
<evidence type="ECO:0000256" key="4">
    <source>
        <dbReference type="ARBA" id="ARBA00022989"/>
    </source>
</evidence>
<evidence type="ECO:0000313" key="7">
    <source>
        <dbReference type="EMBL" id="NLZ24324.1"/>
    </source>
</evidence>
<sequence>MIDILRENFKYLLISTIASVIFAPIMISLLYKFNQVSGIKKTSLKDKGGTNSVFMRIMRTTQTDGTPNLGGILIWIIVPFITYLVTPMFPLLKVLLIGFILFGFWGLIDVVVFTNGCKNNEKLRVMQETFEWRLGKLFFAILLNLGVMYLLHKTGYFTEIKVFSLLAINVTPLILLILAVIGQFAIYSGEISDGLDGLMIGMFIIITSAMFVLLLVQNKFDFLPFLAVLLGVLIVNLYFNIPPARFWNGGPGAMPLAFSMFYIGLVTDNLIPYFAFSSITWLIMLSSAIQMISMKFFKKRVFKIAPIHHHFQAVGWPQYKITMRFWLFTLVVSLLGIYLGLL</sequence>
<feature type="transmembrane region" description="Helical" evidence="6">
    <location>
        <begin position="163"/>
        <end position="186"/>
    </location>
</feature>
<dbReference type="GO" id="GO:0071555">
    <property type="term" value="P:cell wall organization"/>
    <property type="evidence" value="ECO:0007669"/>
    <property type="project" value="TreeGrafter"/>
</dbReference>
<keyword evidence="5 6" id="KW-0472">Membrane</keyword>
<evidence type="ECO:0000256" key="2">
    <source>
        <dbReference type="ARBA" id="ARBA00022679"/>
    </source>
</evidence>
<feature type="transmembrane region" description="Helical" evidence="6">
    <location>
        <begin position="134"/>
        <end position="151"/>
    </location>
</feature>
<feature type="transmembrane region" description="Helical" evidence="6">
    <location>
        <begin position="271"/>
        <end position="293"/>
    </location>
</feature>
<comment type="subcellular location">
    <subcellularLocation>
        <location evidence="1">Membrane</location>
        <topology evidence="1">Multi-pass membrane protein</topology>
    </subcellularLocation>
</comment>
<feature type="transmembrane region" description="Helical" evidence="6">
    <location>
        <begin position="325"/>
        <end position="341"/>
    </location>
</feature>
<keyword evidence="3 6" id="KW-0812">Transmembrane</keyword>
<accession>A0A847VCT5</accession>
<dbReference type="InterPro" id="IPR000715">
    <property type="entry name" value="Glycosyl_transferase_4"/>
</dbReference>
<dbReference type="GO" id="GO:0044038">
    <property type="term" value="P:cell wall macromolecule biosynthetic process"/>
    <property type="evidence" value="ECO:0007669"/>
    <property type="project" value="TreeGrafter"/>
</dbReference>
<dbReference type="Proteomes" id="UP000564033">
    <property type="component" value="Unassembled WGS sequence"/>
</dbReference>
<keyword evidence="4 6" id="KW-1133">Transmembrane helix</keyword>
<dbReference type="Pfam" id="PF00953">
    <property type="entry name" value="Glycos_transf_4"/>
    <property type="match status" value="1"/>
</dbReference>
<dbReference type="EMBL" id="JAAZIL010000026">
    <property type="protein sequence ID" value="NLZ24324.1"/>
    <property type="molecule type" value="Genomic_DNA"/>
</dbReference>
<evidence type="ECO:0000256" key="1">
    <source>
        <dbReference type="ARBA" id="ARBA00004141"/>
    </source>
</evidence>
<evidence type="ECO:0000256" key="5">
    <source>
        <dbReference type="ARBA" id="ARBA00023136"/>
    </source>
</evidence>
<dbReference type="PANTHER" id="PTHR22926">
    <property type="entry name" value="PHOSPHO-N-ACETYLMURAMOYL-PENTAPEPTIDE-TRANSFERASE"/>
    <property type="match status" value="1"/>
</dbReference>
<feature type="transmembrane region" description="Helical" evidence="6">
    <location>
        <begin position="222"/>
        <end position="239"/>
    </location>
</feature>
<proteinExistence type="predicted"/>
<dbReference type="GO" id="GO:0016780">
    <property type="term" value="F:phosphotransferase activity, for other substituted phosphate groups"/>
    <property type="evidence" value="ECO:0007669"/>
    <property type="project" value="InterPro"/>
</dbReference>
<keyword evidence="2" id="KW-0808">Transferase</keyword>
<comment type="caution">
    <text evidence="7">The sequence shown here is derived from an EMBL/GenBank/DDBJ whole genome shotgun (WGS) entry which is preliminary data.</text>
</comment>